<feature type="region of interest" description="Disordered" evidence="2">
    <location>
        <begin position="714"/>
        <end position="751"/>
    </location>
</feature>
<feature type="transmembrane region" description="Helical" evidence="3">
    <location>
        <begin position="65"/>
        <end position="85"/>
    </location>
</feature>
<evidence type="ECO:0000313" key="5">
    <source>
        <dbReference type="Proteomes" id="UP001596016"/>
    </source>
</evidence>
<dbReference type="RefSeq" id="WP_378228609.1">
    <property type="nucleotide sequence ID" value="NZ_JBHSLL010000016.1"/>
</dbReference>
<feature type="compositionally biased region" description="Polar residues" evidence="2">
    <location>
        <begin position="661"/>
        <end position="670"/>
    </location>
</feature>
<gene>
    <name evidence="4" type="ORF">ACFPLB_06765</name>
</gene>
<keyword evidence="3" id="KW-0472">Membrane</keyword>
<keyword evidence="5" id="KW-1185">Reference proteome</keyword>
<reference evidence="5" key="1">
    <citation type="journal article" date="2019" name="Int. J. Syst. Evol. Microbiol.">
        <title>The Global Catalogue of Microorganisms (GCM) 10K type strain sequencing project: providing services to taxonomists for standard genome sequencing and annotation.</title>
        <authorList>
            <consortium name="The Broad Institute Genomics Platform"/>
            <consortium name="The Broad Institute Genome Sequencing Center for Infectious Disease"/>
            <person name="Wu L."/>
            <person name="Ma J."/>
        </authorList>
    </citation>
    <scope>NUCLEOTIDE SEQUENCE [LARGE SCALE GENOMIC DNA]</scope>
    <source>
        <strain evidence="5">CGMCC 4.1415</strain>
    </source>
</reference>
<sequence>MSDHSDIDITRRLKRQLFFSRLLTRTAMVAERLWPLVLPFVLLVGLFISLSWFGVFALLPEGLRIVLVGVFAVAVFSALWLLRFFHLPTALEIDRRIETVNRLEHSPLQMLDDRPSGARTPFGEALWNEHRQRMAARLGQLAPATPNAQISKYDPWGLRAAIALLLFVAFAFSFGPLGGRLSDPFRPTTAHEAITARIDAWVTPPTYTDTAPLFLTTQVNRDVASFTIPENSTLSLRVTGGSGNEVLSYASSDGQAQAIEPAAVAEDGSLSSGQSVRQFSGILTENGTLALQSGGTLQSGGREIGRWNFSVIPDQPPTIRFTAEPGHAANGTLELTYEIKDDYGAASAKAIFEQEKMPTAMARPLYDAPEMALTLPRRSSKTDEAKTVKNLTEHVWAGTPIRLRLEATDAAGQSVTSKTISMMMPERNFSNPLARAIIEQRRLLGLDANAKARVLDLIDAITLRPEDTFDSPGTYLALISVRSRLKLATSNDQLRDVVAYMWQVALGLEDGNLSEAEQRLQQAQQALQDALRDNASDAEIQQLMQELRQAMDDYLREFAQRNQNRENTTRMPQNGQELRQGDLERMLDQIENLARSGNREQAQELLSQLQDMMNNLQTAQPQQGQQGQSGEFSQDMNRLGDIMRRQQETMNETFRLDQMQRGDNNQNRGQGQMEPDQGQDNSGMSPEELAEALKQLQEEQEKLQQDLQELGKSLEGKGMQPNEGFGQANRAMGQAGKSLNDGEGERAVGHQGQALEALRQGARDMMQQLQAMQGEEGEQGQGEGRQNADRDPLGRPRATQGPNLGDSVKIPDEIDVQRARRILDAIRERLGDALAPQIERQYLERLLEQK</sequence>
<feature type="coiled-coil region" evidence="1">
    <location>
        <begin position="506"/>
        <end position="619"/>
    </location>
</feature>
<dbReference type="Proteomes" id="UP001596016">
    <property type="component" value="Unassembled WGS sequence"/>
</dbReference>
<protein>
    <submittedName>
        <fullName evidence="4">TIGR02302 family protein</fullName>
    </submittedName>
</protein>
<keyword evidence="3" id="KW-0812">Transmembrane</keyword>
<feature type="transmembrane region" description="Helical" evidence="3">
    <location>
        <begin position="156"/>
        <end position="177"/>
    </location>
</feature>
<accession>A0ABW0GX50</accession>
<feature type="region of interest" description="Disordered" evidence="2">
    <location>
        <begin position="653"/>
        <end position="687"/>
    </location>
</feature>
<organism evidence="4 5">
    <name type="scientific">Aquamicrobium segne</name>
    <dbReference type="NCBI Taxonomy" id="469547"/>
    <lineage>
        <taxon>Bacteria</taxon>
        <taxon>Pseudomonadati</taxon>
        <taxon>Pseudomonadota</taxon>
        <taxon>Alphaproteobacteria</taxon>
        <taxon>Hyphomicrobiales</taxon>
        <taxon>Phyllobacteriaceae</taxon>
        <taxon>Aquamicrobium</taxon>
    </lineage>
</organism>
<proteinExistence type="predicted"/>
<evidence type="ECO:0000256" key="1">
    <source>
        <dbReference type="SAM" id="Coils"/>
    </source>
</evidence>
<name>A0ABW0GX50_9HYPH</name>
<keyword evidence="1" id="KW-0175">Coiled coil</keyword>
<feature type="region of interest" description="Disordered" evidence="2">
    <location>
        <begin position="770"/>
        <end position="814"/>
    </location>
</feature>
<evidence type="ECO:0000256" key="3">
    <source>
        <dbReference type="SAM" id="Phobius"/>
    </source>
</evidence>
<dbReference type="Pfam" id="PF13779">
    <property type="entry name" value="DUF4175"/>
    <property type="match status" value="1"/>
</dbReference>
<dbReference type="InterPro" id="IPR012683">
    <property type="entry name" value="CHP02302_TM"/>
</dbReference>
<keyword evidence="3" id="KW-1133">Transmembrane helix</keyword>
<comment type="caution">
    <text evidence="4">The sequence shown here is derived from an EMBL/GenBank/DDBJ whole genome shotgun (WGS) entry which is preliminary data.</text>
</comment>
<feature type="transmembrane region" description="Helical" evidence="3">
    <location>
        <begin position="33"/>
        <end position="59"/>
    </location>
</feature>
<dbReference type="EMBL" id="JBHSLL010000016">
    <property type="protein sequence ID" value="MFC5385669.1"/>
    <property type="molecule type" value="Genomic_DNA"/>
</dbReference>
<evidence type="ECO:0000313" key="4">
    <source>
        <dbReference type="EMBL" id="MFC5385669.1"/>
    </source>
</evidence>
<dbReference type="NCBIfam" id="TIGR02302">
    <property type="entry name" value="aProt_lowcomp"/>
    <property type="match status" value="1"/>
</dbReference>
<evidence type="ECO:0000256" key="2">
    <source>
        <dbReference type="SAM" id="MobiDB-lite"/>
    </source>
</evidence>